<feature type="region of interest" description="Disordered" evidence="1">
    <location>
        <begin position="440"/>
        <end position="481"/>
    </location>
</feature>
<feature type="transmembrane region" description="Helical" evidence="2">
    <location>
        <begin position="206"/>
        <end position="227"/>
    </location>
</feature>
<organism evidence="3 4">
    <name type="scientific">Coleophoma crateriformis</name>
    <dbReference type="NCBI Taxonomy" id="565419"/>
    <lineage>
        <taxon>Eukaryota</taxon>
        <taxon>Fungi</taxon>
        <taxon>Dikarya</taxon>
        <taxon>Ascomycota</taxon>
        <taxon>Pezizomycotina</taxon>
        <taxon>Leotiomycetes</taxon>
        <taxon>Helotiales</taxon>
        <taxon>Dermateaceae</taxon>
        <taxon>Coleophoma</taxon>
    </lineage>
</organism>
<dbReference type="EMBL" id="PDLN01000017">
    <property type="protein sequence ID" value="RDW62522.1"/>
    <property type="molecule type" value="Genomic_DNA"/>
</dbReference>
<evidence type="ECO:0000256" key="1">
    <source>
        <dbReference type="SAM" id="MobiDB-lite"/>
    </source>
</evidence>
<dbReference type="AlphaFoldDB" id="A0A3D8QL49"/>
<feature type="compositionally biased region" description="Low complexity" evidence="1">
    <location>
        <begin position="464"/>
        <end position="481"/>
    </location>
</feature>
<proteinExistence type="predicted"/>
<gene>
    <name evidence="3" type="ORF">BP5796_10824</name>
</gene>
<keyword evidence="2" id="KW-0812">Transmembrane</keyword>
<dbReference type="OrthoDB" id="5295335at2759"/>
<keyword evidence="4" id="KW-1185">Reference proteome</keyword>
<feature type="transmembrane region" description="Helical" evidence="2">
    <location>
        <begin position="321"/>
        <end position="345"/>
    </location>
</feature>
<keyword evidence="2" id="KW-0472">Membrane</keyword>
<name>A0A3D8QL49_9HELO</name>
<dbReference type="Proteomes" id="UP000256328">
    <property type="component" value="Unassembled WGS sequence"/>
</dbReference>
<protein>
    <submittedName>
        <fullName evidence="3">Uncharacterized protein</fullName>
    </submittedName>
</protein>
<reference evidence="3 4" key="1">
    <citation type="journal article" date="2018" name="IMA Fungus">
        <title>IMA Genome-F 9: Draft genome sequence of Annulohypoxylon stygium, Aspergillus mulundensis, Berkeleyomyces basicola (syn. Thielaviopsis basicola), Ceratocystis smalleyi, two Cercospora beticola strains, Coleophoma cylindrospora, Fusarium fracticaudum, Phialophora cf. hyalina, and Morchella septimelata.</title>
        <authorList>
            <person name="Wingfield B.D."/>
            <person name="Bills G.F."/>
            <person name="Dong Y."/>
            <person name="Huang W."/>
            <person name="Nel W.J."/>
            <person name="Swalarsk-Parry B.S."/>
            <person name="Vaghefi N."/>
            <person name="Wilken P.M."/>
            <person name="An Z."/>
            <person name="de Beer Z.W."/>
            <person name="De Vos L."/>
            <person name="Chen L."/>
            <person name="Duong T.A."/>
            <person name="Gao Y."/>
            <person name="Hammerbacher A."/>
            <person name="Kikkert J.R."/>
            <person name="Li Y."/>
            <person name="Li H."/>
            <person name="Li K."/>
            <person name="Li Q."/>
            <person name="Liu X."/>
            <person name="Ma X."/>
            <person name="Naidoo K."/>
            <person name="Pethybridge S.J."/>
            <person name="Sun J."/>
            <person name="Steenkamp E.T."/>
            <person name="van der Nest M.A."/>
            <person name="van Wyk S."/>
            <person name="Wingfield M.J."/>
            <person name="Xiong C."/>
            <person name="Yue Q."/>
            <person name="Zhang X."/>
        </authorList>
    </citation>
    <scope>NUCLEOTIDE SEQUENCE [LARGE SCALE GENOMIC DNA]</scope>
    <source>
        <strain evidence="3 4">BP5796</strain>
    </source>
</reference>
<sequence>MTSQQPLKLPSEQLLQDSSSCDMYQQTAINNALGTLLGYVGAEAATQDLFERLLWPQRFYNGFSLSKLPQVALMMPMGGPLHRAALSTLDILFTNGLLQGHQRGHMLGSPFFANTDAKYTVYESADITRGEKEEARNGLWLRAIGNIPIPLPDTRSNREDEYVEIGRLPLIRSYVRVSHLRIGIPTRKPDRDMIIETDTGPANSRIYIALVCSELVGIITTVVVLIIWRSYFVLLFIAPVCLKLLSAMFTVPREHIQGPKRQYPSRLAEASEKLRVPETRVKKYEIHGLSHGFLLIEGEDDHILQFFRHYGHPIRNRSREFVQFIIIVSFAFIFPIGLLCSLLWMPLGVQYVWLAYQFYATVAVHCYRYAKGHSICTTEEKIAKNLQKSAPPNEEHMKMEAFFGHKDRVLMVCLDTCFHHRYGEGKRCMEKLITGEIYPPAGSESRNNSESILTPDPCSPGPLTPLSLSPLSSGISVNSPK</sequence>
<feature type="transmembrane region" description="Helical" evidence="2">
    <location>
        <begin position="233"/>
        <end position="251"/>
    </location>
</feature>
<evidence type="ECO:0000313" key="3">
    <source>
        <dbReference type="EMBL" id="RDW62522.1"/>
    </source>
</evidence>
<keyword evidence="2" id="KW-1133">Transmembrane helix</keyword>
<accession>A0A3D8QL49</accession>
<comment type="caution">
    <text evidence="3">The sequence shown here is derived from an EMBL/GenBank/DDBJ whole genome shotgun (WGS) entry which is preliminary data.</text>
</comment>
<evidence type="ECO:0000256" key="2">
    <source>
        <dbReference type="SAM" id="Phobius"/>
    </source>
</evidence>
<evidence type="ECO:0000313" key="4">
    <source>
        <dbReference type="Proteomes" id="UP000256328"/>
    </source>
</evidence>